<dbReference type="GO" id="GO:0016829">
    <property type="term" value="F:lyase activity"/>
    <property type="evidence" value="ECO:0007669"/>
    <property type="project" value="UniProtKB-KW"/>
</dbReference>
<dbReference type="RefSeq" id="WP_015279979.1">
    <property type="nucleotide sequence ID" value="NC_019940.1"/>
</dbReference>
<dbReference type="PANTHER" id="PTHR39210:SF1">
    <property type="entry name" value="HEPARIN-SULFATE LYASE"/>
    <property type="match status" value="1"/>
</dbReference>
<gene>
    <name evidence="7" type="ORF">Thimo_1018</name>
</gene>
<dbReference type="STRING" id="765912.Thimo_1018"/>
<dbReference type="Gene3D" id="1.50.10.100">
    <property type="entry name" value="Chondroitin AC/alginate lyase"/>
    <property type="match status" value="1"/>
</dbReference>
<evidence type="ECO:0000256" key="3">
    <source>
        <dbReference type="ARBA" id="ARBA00022764"/>
    </source>
</evidence>
<proteinExistence type="predicted"/>
<dbReference type="AlphaFoldDB" id="L0GWZ9"/>
<organism evidence="7 8">
    <name type="scientific">Thioflavicoccus mobilis 8321</name>
    <dbReference type="NCBI Taxonomy" id="765912"/>
    <lineage>
        <taxon>Bacteria</taxon>
        <taxon>Pseudomonadati</taxon>
        <taxon>Pseudomonadota</taxon>
        <taxon>Gammaproteobacteria</taxon>
        <taxon>Chromatiales</taxon>
        <taxon>Chromatiaceae</taxon>
        <taxon>Thioflavicoccus</taxon>
    </lineage>
</organism>
<dbReference type="eggNOG" id="COG5360">
    <property type="taxonomic scope" value="Bacteria"/>
</dbReference>
<evidence type="ECO:0000313" key="7">
    <source>
        <dbReference type="EMBL" id="AGA89834.1"/>
    </source>
</evidence>
<keyword evidence="3" id="KW-0574">Periplasm</keyword>
<dbReference type="Pfam" id="PF07940">
    <property type="entry name" value="Hepar_II_III_C"/>
    <property type="match status" value="1"/>
</dbReference>
<keyword evidence="8" id="KW-1185">Reference proteome</keyword>
<dbReference type="PANTHER" id="PTHR39210">
    <property type="entry name" value="HEPARIN-SULFATE LYASE"/>
    <property type="match status" value="1"/>
</dbReference>
<dbReference type="KEGG" id="tmb:Thimo_1018"/>
<name>L0GWZ9_9GAMM</name>
<dbReference type="HOGENOM" id="CLU_022012_3_0_6"/>
<dbReference type="InterPro" id="IPR012480">
    <property type="entry name" value="Hepar_II_III_C"/>
</dbReference>
<feature type="domain" description="Heparinase II/III-like C-terminal" evidence="5">
    <location>
        <begin position="301"/>
        <end position="530"/>
    </location>
</feature>
<dbReference type="SUPFAM" id="SSF48230">
    <property type="entry name" value="Chondroitin AC/alginate lyase"/>
    <property type="match status" value="1"/>
</dbReference>
<dbReference type="Proteomes" id="UP000010816">
    <property type="component" value="Chromosome"/>
</dbReference>
<evidence type="ECO:0000259" key="6">
    <source>
        <dbReference type="Pfam" id="PF16889"/>
    </source>
</evidence>
<dbReference type="EMBL" id="CP003051">
    <property type="protein sequence ID" value="AGA89834.1"/>
    <property type="molecule type" value="Genomic_DNA"/>
</dbReference>
<dbReference type="InterPro" id="IPR031680">
    <property type="entry name" value="Hepar_II_III_N"/>
</dbReference>
<dbReference type="PATRIC" id="fig|765912.4.peg.986"/>
<keyword evidence="2" id="KW-0732">Signal</keyword>
<accession>L0GWZ9</accession>
<sequence length="531" mass="58328">MRLWRTVRHLKPVQVYGRAWFRLARPKPDLSPAPALRVLAGCWVSPAARPPSMTGPRAFRFLNVDGAQDEIGWDGPEREKLWRYNQHYFDDLNAEGAANRVQWHRALIEEWIGANPPGQGTGWEPYPTSLRIVNWIKWALAGNPLSAEARWSLAVQARWLIRRLEWHLLGNHLFANAKALLFAGSVFAGPEAERWLARGEAILARQMPEQILPDGGHFELSTMYHALALEDMLDLVNLARTRGGTAPELAVSGMLRWLAAMCHPDGQIAFFNDAAFGVAPVPAALIAYAERLGFSAPAEPGPLTWHEDTGYARLAAGPAVLLADLARIGPEYLPGHAHADTLSFELSLYGQRVIVNGGTSVYGYGPERSRQRGTAAHSTATVAGADSSEVWGGFRVARRAYPFDLRVTEDPDGALSATGAHDGYRRLPGAPVHRRDWRLTARGLSVSDSVNPAASAEARYLLAPGIQVETTGVREGTLSLHDGESIRWRADGGPVRIEPARWHHAFGQSQDTQCLVLPLADGASRMTFDWS</sequence>
<evidence type="ECO:0000256" key="4">
    <source>
        <dbReference type="ARBA" id="ARBA00023239"/>
    </source>
</evidence>
<dbReference type="Gene3D" id="2.70.98.70">
    <property type="match status" value="1"/>
</dbReference>
<keyword evidence="4" id="KW-0456">Lyase</keyword>
<evidence type="ECO:0000256" key="2">
    <source>
        <dbReference type="ARBA" id="ARBA00022729"/>
    </source>
</evidence>
<feature type="domain" description="Heparin-sulfate lyase N-terminal" evidence="6">
    <location>
        <begin position="152"/>
        <end position="274"/>
    </location>
</feature>
<dbReference type="Pfam" id="PF16889">
    <property type="entry name" value="Hepar_II_III_N"/>
    <property type="match status" value="1"/>
</dbReference>
<dbReference type="GO" id="GO:0042597">
    <property type="term" value="C:periplasmic space"/>
    <property type="evidence" value="ECO:0007669"/>
    <property type="project" value="UniProtKB-SubCell"/>
</dbReference>
<evidence type="ECO:0000256" key="1">
    <source>
        <dbReference type="ARBA" id="ARBA00004418"/>
    </source>
</evidence>
<comment type="subcellular location">
    <subcellularLocation>
        <location evidence="1">Periplasm</location>
    </subcellularLocation>
</comment>
<protein>
    <submittedName>
        <fullName evidence="7">Uncharacterized protein</fullName>
    </submittedName>
</protein>
<dbReference type="OrthoDB" id="9763014at2"/>
<reference evidence="7 8" key="1">
    <citation type="submission" date="2011-09" db="EMBL/GenBank/DDBJ databases">
        <title>Complete sequence of chromosome of Thioflavicoccus mobilis 8321.</title>
        <authorList>
            <consortium name="US DOE Joint Genome Institute"/>
            <person name="Lucas S."/>
            <person name="Han J."/>
            <person name="Lapidus A."/>
            <person name="Cheng J.-F."/>
            <person name="Goodwin L."/>
            <person name="Pitluck S."/>
            <person name="Peters L."/>
            <person name="Ovchinnikova G."/>
            <person name="Lu M."/>
            <person name="Detter J.C."/>
            <person name="Han C."/>
            <person name="Tapia R."/>
            <person name="Land M."/>
            <person name="Hauser L."/>
            <person name="Kyrpides N."/>
            <person name="Ivanova N."/>
            <person name="Pagani I."/>
            <person name="Vogl K."/>
            <person name="Liu Z."/>
            <person name="Imhoff J."/>
            <person name="Thiel V."/>
            <person name="Frigaard N.-U."/>
            <person name="Bryant D."/>
            <person name="Woyke T."/>
        </authorList>
    </citation>
    <scope>NUCLEOTIDE SEQUENCE [LARGE SCALE GENOMIC DNA]</scope>
    <source>
        <strain evidence="7 8">8321</strain>
    </source>
</reference>
<dbReference type="InterPro" id="IPR008929">
    <property type="entry name" value="Chondroitin_lyas"/>
</dbReference>
<evidence type="ECO:0000313" key="8">
    <source>
        <dbReference type="Proteomes" id="UP000010816"/>
    </source>
</evidence>
<evidence type="ECO:0000259" key="5">
    <source>
        <dbReference type="Pfam" id="PF07940"/>
    </source>
</evidence>